<evidence type="ECO:0000313" key="2">
    <source>
        <dbReference type="Proteomes" id="UP000006208"/>
    </source>
</evidence>
<dbReference type="AlphaFoldDB" id="A0A7U4DIZ7"/>
<accession>A0A7U4DIZ7</accession>
<dbReference type="Proteomes" id="UP000006208">
    <property type="component" value="Plasmid 118a_cp32-4"/>
</dbReference>
<organism evidence="1 2">
    <name type="scientific">Borreliella burgdorferi 118a</name>
    <dbReference type="NCBI Taxonomy" id="476210"/>
    <lineage>
        <taxon>Bacteria</taxon>
        <taxon>Pseudomonadati</taxon>
        <taxon>Spirochaetota</taxon>
        <taxon>Spirochaetia</taxon>
        <taxon>Spirochaetales</taxon>
        <taxon>Borreliaceae</taxon>
        <taxon>Borreliella</taxon>
    </lineage>
</organism>
<gene>
    <name evidence="1" type="ORF">BBU118A_R39</name>
</gene>
<reference evidence="1 2" key="1">
    <citation type="journal article" date="2011" name="J. Bacteriol.">
        <title>Whole-genome sequences of thirteen isolates of Borrelia burgdorferi.</title>
        <authorList>
            <person name="Schutzer S.E."/>
            <person name="Fraser-Liggett C.M."/>
            <person name="Casjens S.R."/>
            <person name="Qiu W.G."/>
            <person name="Dunn J.J."/>
            <person name="Mongodin E.F."/>
            <person name="Luft B.J."/>
        </authorList>
    </citation>
    <scope>NUCLEOTIDE SEQUENCE [LARGE SCALE GENOMIC DNA]</scope>
    <source>
        <strain evidence="1 2">118a</strain>
        <plasmid evidence="1 2">118a_cp32-4</plasmid>
    </source>
</reference>
<geneLocation type="plasmid" evidence="1 2">
    <name>118a_cp32-4</name>
</geneLocation>
<dbReference type="RefSeq" id="WP_012673021.1">
    <property type="nucleotide sequence ID" value="NC_012268.1"/>
</dbReference>
<proteinExistence type="predicted"/>
<protein>
    <submittedName>
        <fullName evidence="1">Uncharacterized protein</fullName>
    </submittedName>
</protein>
<sequence length="230" mass="27032">MTKKPMFAMSIILMTIILNCKSNNGNNKNNNEEILGDSKFFTNEQENNEKYSLIATKSQERPENWFNQNYALMNFGYSNLGIYYYFHFNNVATKNAIGFYDIYNIKNADKIKIKYIFDNEKESELKIGIAECRLTPKQIKEKNIVCYSAANLFNDNYIFTSVMIPPSKSEDFLKKLLTSKTLKIAFEIFKEPITFNLENHKKLYKKYKKHFTKEDNNSKTKDTNIKVDKN</sequence>
<name>A0A7U4DIZ7_BORBG</name>
<evidence type="ECO:0000313" key="1">
    <source>
        <dbReference type="EMBL" id="ACN93014.1"/>
    </source>
</evidence>
<dbReference type="EMBL" id="CP001538">
    <property type="protein sequence ID" value="ACN93014.1"/>
    <property type="molecule type" value="Genomic_DNA"/>
</dbReference>
<keyword evidence="1" id="KW-0614">Plasmid</keyword>